<dbReference type="InterPro" id="IPR013815">
    <property type="entry name" value="ATP_grasp_subdomain_1"/>
</dbReference>
<organism evidence="2 3">
    <name type="scientific">Pseudodesulfovibrio hydrargyri</name>
    <dbReference type="NCBI Taxonomy" id="2125990"/>
    <lineage>
        <taxon>Bacteria</taxon>
        <taxon>Pseudomonadati</taxon>
        <taxon>Thermodesulfobacteriota</taxon>
        <taxon>Desulfovibrionia</taxon>
        <taxon>Desulfovibrionales</taxon>
        <taxon>Desulfovibrionaceae</taxon>
    </lineage>
</organism>
<dbReference type="InterPro" id="IPR036291">
    <property type="entry name" value="NAD(P)-bd_dom_sf"/>
</dbReference>
<evidence type="ECO:0000259" key="1">
    <source>
        <dbReference type="SMART" id="SM00881"/>
    </source>
</evidence>
<dbReference type="SUPFAM" id="SSF52210">
    <property type="entry name" value="Succinyl-CoA synthetase domains"/>
    <property type="match status" value="2"/>
</dbReference>
<dbReference type="InterPro" id="IPR016102">
    <property type="entry name" value="Succinyl-CoA_synth-like"/>
</dbReference>
<accession>A0A1J5N311</accession>
<protein>
    <recommendedName>
        <fullName evidence="1">CoA-binding domain-containing protein</fullName>
    </recommendedName>
</protein>
<gene>
    <name evidence="2" type="ORF">BerOc1_01124</name>
</gene>
<dbReference type="SUPFAM" id="SSF51735">
    <property type="entry name" value="NAD(P)-binding Rossmann-fold domains"/>
    <property type="match status" value="1"/>
</dbReference>
<name>A0A1J5N311_9BACT</name>
<dbReference type="Gene3D" id="3.40.50.720">
    <property type="entry name" value="NAD(P)-binding Rossmann-like Domain"/>
    <property type="match status" value="1"/>
</dbReference>
<dbReference type="Pfam" id="PF13607">
    <property type="entry name" value="Succ_CoA_lig"/>
    <property type="match status" value="1"/>
</dbReference>
<dbReference type="Proteomes" id="UP000181901">
    <property type="component" value="Unassembled WGS sequence"/>
</dbReference>
<dbReference type="PANTHER" id="PTHR42793:SF1">
    <property type="entry name" value="PEPTIDYL-LYSINE N-ACETYLTRANSFERASE PATZ"/>
    <property type="match status" value="1"/>
</dbReference>
<comment type="caution">
    <text evidence="2">The sequence shown here is derived from an EMBL/GenBank/DDBJ whole genome shotgun (WGS) entry which is preliminary data.</text>
</comment>
<dbReference type="RefSeq" id="WP_071544748.1">
    <property type="nucleotide sequence ID" value="NZ_LKAQ01000004.1"/>
</dbReference>
<feature type="domain" description="CoA-binding" evidence="1">
    <location>
        <begin position="316"/>
        <end position="413"/>
    </location>
</feature>
<dbReference type="EMBL" id="LKAQ01000004">
    <property type="protein sequence ID" value="OIQ49200.1"/>
    <property type="molecule type" value="Genomic_DNA"/>
</dbReference>
<dbReference type="InterPro" id="IPR003781">
    <property type="entry name" value="CoA-bd"/>
</dbReference>
<dbReference type="AlphaFoldDB" id="A0A1J5N311"/>
<dbReference type="OrthoDB" id="9807426at2"/>
<keyword evidence="3" id="KW-1185">Reference proteome</keyword>
<proteinExistence type="predicted"/>
<dbReference type="Gene3D" id="3.30.470.20">
    <property type="entry name" value="ATP-grasp fold, B domain"/>
    <property type="match status" value="1"/>
</dbReference>
<evidence type="ECO:0000313" key="2">
    <source>
        <dbReference type="EMBL" id="OIQ49200.1"/>
    </source>
</evidence>
<dbReference type="PANTHER" id="PTHR42793">
    <property type="entry name" value="COA BINDING DOMAIN CONTAINING PROTEIN"/>
    <property type="match status" value="1"/>
</dbReference>
<dbReference type="Gene3D" id="3.40.50.261">
    <property type="entry name" value="Succinyl-CoA synthetase domains"/>
    <property type="match status" value="2"/>
</dbReference>
<dbReference type="Gene3D" id="3.30.1490.20">
    <property type="entry name" value="ATP-grasp fold, A domain"/>
    <property type="match status" value="1"/>
</dbReference>
<dbReference type="Pfam" id="PF13549">
    <property type="entry name" value="ATP-grasp_5"/>
    <property type="match status" value="2"/>
</dbReference>
<dbReference type="SMART" id="SM00881">
    <property type="entry name" value="CoA_binding"/>
    <property type="match status" value="1"/>
</dbReference>
<sequence>MADAQYAFGSAQVEINFQAIDALFGQARDQGRESLFEYEVYDLLKASGAETPPRCVLLPRSGRFTDEQLSVLPGDRVVLKIVSPSIVHKTEAGGVRVVENRPDAIRSAVRRMLYEVPENYGAALERDPGSAPGPYRGLRGEPLASAVSRDLRGVLMVQFMEPDSMAFGNELLVGIRKTREFGMVVTAGLGGTDTELYAQRFRKGQALTIASTALTDGARFFELFRKTISYRKLAGLTRGQRRIVTDEQLIECFSSFIDMANHYSPDNPDAPFHIEELEINPFAYADYLMVPLDGLCRFSSPTTVRAARPVERIAKLIRPSSIGIVGVSASRMNFGRIILKNVLEAGFPAEDVRLLKPGETEIDGVACVPDLKSLDRRLDLFVVAVGAEQVPALVDELVALDCAESVMLIPGGMGETEESRERAAGVIARIDEAHARGAGPVFLGGNCMGVVSRPGNYDTWFIPEEKLPPLAPGGHHRAAFISQSGAFMLTRLSQCPILNPAYMVSMGNQTDLTLGDMVSHFAEADDVDVIAVYAEGFNDMDGLNFCRAVQRAVRAGKDVVFYKAGRTPEGKSATSGHTASLAGDYAVCEACVRQAGAIVAHSFTQFENLFMLAERLNGKTIGGNRLAAVSGAGFEAVGMADSIQTDDYSMALAPLADRTRRSLKALVGANRLAGLVTVTNPLDITPAADDHVHAEAVRILATDPGVDAVVVGLDPLSPVMRTLADPDAPLTMDNERSIAALLADLLPLLDTPVIGVVDGGRQYDPLVDRLKEAGLCTFRTSDQAVAALAQYMDGRLNAARIRAR</sequence>
<dbReference type="InterPro" id="IPR032875">
    <property type="entry name" value="Succ_CoA_lig_flav_dom"/>
</dbReference>
<evidence type="ECO:0000313" key="3">
    <source>
        <dbReference type="Proteomes" id="UP000181901"/>
    </source>
</evidence>
<dbReference type="Pfam" id="PF13380">
    <property type="entry name" value="CoA_binding_2"/>
    <property type="match status" value="1"/>
</dbReference>
<dbReference type="GO" id="GO:0005524">
    <property type="term" value="F:ATP binding"/>
    <property type="evidence" value="ECO:0007669"/>
    <property type="project" value="InterPro"/>
</dbReference>
<reference evidence="2 3" key="1">
    <citation type="submission" date="2015-09" db="EMBL/GenBank/DDBJ databases">
        <title>Genome of Desulfovibrio dechloracetivorans BerOc1, a mercury methylating strain isolated from highly hydrocarbons and metals contaminated coastal sediments.</title>
        <authorList>
            <person name="Goni Urriza M."/>
            <person name="Gassie C."/>
            <person name="Bouchez O."/>
            <person name="Klopp C."/>
            <person name="Ranchou-Peyruse A."/>
            <person name="Remy G."/>
        </authorList>
    </citation>
    <scope>NUCLEOTIDE SEQUENCE [LARGE SCALE GENOMIC DNA]</scope>
    <source>
        <strain evidence="2 3">BerOc1</strain>
    </source>
</reference>